<dbReference type="Proteomes" id="UP001315278">
    <property type="component" value="Unassembled WGS sequence"/>
</dbReference>
<feature type="region of interest" description="Disordered" evidence="1">
    <location>
        <begin position="166"/>
        <end position="196"/>
    </location>
</feature>
<name>A0ABS5FQ66_9BRAD</name>
<feature type="compositionally biased region" description="Polar residues" evidence="1">
    <location>
        <begin position="809"/>
        <end position="821"/>
    </location>
</feature>
<sequence length="821" mass="88525">MSISGALAAALIYIAKGVPVFPCRPDKKPFVAGGFKAASFDPRQVKEWWRQWPNAMIGLPTGNASGIAVLDIDKKGSVDGFVELPDWQTRSNVIVSTPSGGAHLYFRCGADIRSSASQIAPGLDVRGEGGYVIVPPSGNGVGVYRFEKGDIGDELLPFPADLTEKKKEARTHRAAPRTSAARSWSKADGSGDDGVTSSPAALCELETSCRTVARAGEGQRNQILNTEAFKMGQLVGNGRIVERLVGKRLTNAARETGLGEEEIAKTIASGLAAGIKLPRLPKISIVAGKIADTIDAAEAELIASGQPVFQRGGFLVQPVTRELPATDGKKTEATVLRRMTSDNVTYALNRHAAEFEKYDARRKRDFATNPPDNVTRGLLGKGQWDFPCVSGVLTVPTMRPNGTIIDSPGYDTATGLHYSPDAHLKLPPLKSDPTLADAEGALKRLQHLLLGFPLVSDLDRSVAIAALMMPVLRGAYDVCPLILMSAHAAGSGKSYLVDLAATIVGGRQCPVITSVPKPDEMEKRLGALILEGVPIVSLDNCSHDLGGDLLCQVVERPIVRIRILSKSEVPECEWRGTLYATGNNIGLKGDMTRRGLVCHLDAGVERPELRKFNFDPVAQVLANRGTYINDLLTISRAYRVAGAPKVCGPIGSYGQWSTAVRAPLVWLGLEDPVKSMETAREEDPVRSTARTLFALWKEHLGTKTSYSAADVIRISTEMVQNPEIGSGPSWVPNRPELHDLLMLRAGDGKRIDGNRLGGWLRTLWGQVHDGYKLERVRDDAKHGHRYALVEAMPTKQADGDMGDMRGSSLPAQESVKVTVSR</sequence>
<evidence type="ECO:0000313" key="4">
    <source>
        <dbReference type="Proteomes" id="UP001315278"/>
    </source>
</evidence>
<dbReference type="Pfam" id="PF09250">
    <property type="entry name" value="Prim-Pol"/>
    <property type="match status" value="1"/>
</dbReference>
<dbReference type="InterPro" id="IPR015330">
    <property type="entry name" value="DNA_primase/pol_bifunc_N"/>
</dbReference>
<proteinExistence type="predicted"/>
<feature type="region of interest" description="Disordered" evidence="1">
    <location>
        <begin position="794"/>
        <end position="821"/>
    </location>
</feature>
<keyword evidence="4" id="KW-1185">Reference proteome</keyword>
<dbReference type="SMART" id="SM00943">
    <property type="entry name" value="Prim-Pol"/>
    <property type="match status" value="1"/>
</dbReference>
<dbReference type="RefSeq" id="WP_212493978.1">
    <property type="nucleotide sequence ID" value="NZ_JAFCJH010000032.1"/>
</dbReference>
<evidence type="ECO:0000313" key="3">
    <source>
        <dbReference type="EMBL" id="MBR0798949.1"/>
    </source>
</evidence>
<comment type="caution">
    <text evidence="3">The sequence shown here is derived from an EMBL/GenBank/DDBJ whole genome shotgun (WGS) entry which is preliminary data.</text>
</comment>
<dbReference type="SUPFAM" id="SSF56747">
    <property type="entry name" value="Prim-pol domain"/>
    <property type="match status" value="1"/>
</dbReference>
<reference evidence="4" key="1">
    <citation type="journal article" date="2021" name="ISME J.">
        <title>Evolutionary origin and ecological implication of a unique nif island in free-living Bradyrhizobium lineages.</title>
        <authorList>
            <person name="Tao J."/>
        </authorList>
    </citation>
    <scope>NUCLEOTIDE SEQUENCE [LARGE SCALE GENOMIC DNA]</scope>
    <source>
        <strain evidence="4">SZCCT0434</strain>
    </source>
</reference>
<protein>
    <submittedName>
        <fullName evidence="3">Bifunctional DNA primase/polymerase</fullName>
    </submittedName>
</protein>
<evidence type="ECO:0000259" key="2">
    <source>
        <dbReference type="SMART" id="SM00943"/>
    </source>
</evidence>
<dbReference type="CDD" id="cd04859">
    <property type="entry name" value="Prim_Pol"/>
    <property type="match status" value="1"/>
</dbReference>
<evidence type="ECO:0000256" key="1">
    <source>
        <dbReference type="SAM" id="MobiDB-lite"/>
    </source>
</evidence>
<gene>
    <name evidence="3" type="ORF">JQ615_26525</name>
</gene>
<organism evidence="3 4">
    <name type="scientific">Bradyrhizobium jicamae</name>
    <dbReference type="NCBI Taxonomy" id="280332"/>
    <lineage>
        <taxon>Bacteria</taxon>
        <taxon>Pseudomonadati</taxon>
        <taxon>Pseudomonadota</taxon>
        <taxon>Alphaproteobacteria</taxon>
        <taxon>Hyphomicrobiales</taxon>
        <taxon>Nitrobacteraceae</taxon>
        <taxon>Bradyrhizobium</taxon>
    </lineage>
</organism>
<dbReference type="EMBL" id="JAFCJH010000032">
    <property type="protein sequence ID" value="MBR0798949.1"/>
    <property type="molecule type" value="Genomic_DNA"/>
</dbReference>
<accession>A0ABS5FQ66</accession>
<feature type="domain" description="DNA primase/polymerase bifunctional N-terminal" evidence="2">
    <location>
        <begin position="10"/>
        <end position="162"/>
    </location>
</feature>